<keyword evidence="2" id="KW-1185">Reference proteome</keyword>
<evidence type="ECO:0000313" key="2">
    <source>
        <dbReference type="Proteomes" id="UP000821845"/>
    </source>
</evidence>
<gene>
    <name evidence="1" type="ORF">HPB50_015400</name>
</gene>
<dbReference type="EMBL" id="CM023481">
    <property type="protein sequence ID" value="KAH6946818.1"/>
    <property type="molecule type" value="Genomic_DNA"/>
</dbReference>
<comment type="caution">
    <text evidence="1">The sequence shown here is derived from an EMBL/GenBank/DDBJ whole genome shotgun (WGS) entry which is preliminary data.</text>
</comment>
<evidence type="ECO:0000313" key="1">
    <source>
        <dbReference type="EMBL" id="KAH6946818.1"/>
    </source>
</evidence>
<sequence>MPTPARPRGFKDEPAVSARAYTRATHADDANTTTAPPGDTPTISPAHGVDDDQGRDWDEESVYRLCLALDCSVVCYEDAGHNGLFSPFAAQRKQKE</sequence>
<accession>A0ACB7TL00</accession>
<organism evidence="1 2">
    <name type="scientific">Hyalomma asiaticum</name>
    <name type="common">Tick</name>
    <dbReference type="NCBI Taxonomy" id="266040"/>
    <lineage>
        <taxon>Eukaryota</taxon>
        <taxon>Metazoa</taxon>
        <taxon>Ecdysozoa</taxon>
        <taxon>Arthropoda</taxon>
        <taxon>Chelicerata</taxon>
        <taxon>Arachnida</taxon>
        <taxon>Acari</taxon>
        <taxon>Parasitiformes</taxon>
        <taxon>Ixodida</taxon>
        <taxon>Ixodoidea</taxon>
        <taxon>Ixodidae</taxon>
        <taxon>Hyalomminae</taxon>
        <taxon>Hyalomma</taxon>
    </lineage>
</organism>
<dbReference type="Proteomes" id="UP000821845">
    <property type="component" value="Chromosome 1"/>
</dbReference>
<protein>
    <submittedName>
        <fullName evidence="1">Uncharacterized protein</fullName>
    </submittedName>
</protein>
<name>A0ACB7TL00_HYAAI</name>
<reference evidence="1" key="1">
    <citation type="submission" date="2020-05" db="EMBL/GenBank/DDBJ databases">
        <title>Large-scale comparative analyses of tick genomes elucidate their genetic diversity and vector capacities.</title>
        <authorList>
            <person name="Jia N."/>
            <person name="Wang J."/>
            <person name="Shi W."/>
            <person name="Du L."/>
            <person name="Sun Y."/>
            <person name="Zhan W."/>
            <person name="Jiang J."/>
            <person name="Wang Q."/>
            <person name="Zhang B."/>
            <person name="Ji P."/>
            <person name="Sakyi L.B."/>
            <person name="Cui X."/>
            <person name="Yuan T."/>
            <person name="Jiang B."/>
            <person name="Yang W."/>
            <person name="Lam T.T.-Y."/>
            <person name="Chang Q."/>
            <person name="Ding S."/>
            <person name="Wang X."/>
            <person name="Zhu J."/>
            <person name="Ruan X."/>
            <person name="Zhao L."/>
            <person name="Wei J."/>
            <person name="Que T."/>
            <person name="Du C."/>
            <person name="Cheng J."/>
            <person name="Dai P."/>
            <person name="Han X."/>
            <person name="Huang E."/>
            <person name="Gao Y."/>
            <person name="Liu J."/>
            <person name="Shao H."/>
            <person name="Ye R."/>
            <person name="Li L."/>
            <person name="Wei W."/>
            <person name="Wang X."/>
            <person name="Wang C."/>
            <person name="Yang T."/>
            <person name="Huo Q."/>
            <person name="Li W."/>
            <person name="Guo W."/>
            <person name="Chen H."/>
            <person name="Zhou L."/>
            <person name="Ni X."/>
            <person name="Tian J."/>
            <person name="Zhou Y."/>
            <person name="Sheng Y."/>
            <person name="Liu T."/>
            <person name="Pan Y."/>
            <person name="Xia L."/>
            <person name="Li J."/>
            <person name="Zhao F."/>
            <person name="Cao W."/>
        </authorList>
    </citation>
    <scope>NUCLEOTIDE SEQUENCE</scope>
    <source>
        <strain evidence="1">Hyas-2018</strain>
    </source>
</reference>
<proteinExistence type="predicted"/>